<feature type="transmembrane region" description="Helical" evidence="5">
    <location>
        <begin position="75"/>
        <end position="96"/>
    </location>
</feature>
<feature type="transmembrane region" description="Helical" evidence="5">
    <location>
        <begin position="248"/>
        <end position="279"/>
    </location>
</feature>
<accession>A0ABR9P4N8</accession>
<evidence type="ECO:0000259" key="6">
    <source>
        <dbReference type="SMART" id="SM00752"/>
    </source>
</evidence>
<dbReference type="Proteomes" id="UP000806528">
    <property type="component" value="Unassembled WGS sequence"/>
</dbReference>
<evidence type="ECO:0000256" key="5">
    <source>
        <dbReference type="SAM" id="Phobius"/>
    </source>
</evidence>
<dbReference type="PANTHER" id="PTHR39535">
    <property type="entry name" value="SPORULATION-DELAYING PROTEIN SDPB"/>
    <property type="match status" value="1"/>
</dbReference>
<sequence>MVRRVGGSVGSFNAESRVLGFGRTVIALAQATVFLFTPASHLFVPVGGDEVEIQCDSAVRSVTAYCLLDGTDRQIVSWIVLAILLVVASGLLPRYTSVLHAWAALSIHTSFSLPDGGETVAQVCTLFLVLACANDRRTWHWQAPRAERSHRGSAFQGIAWAGHWGLRLQVAYIYLNSALAKLSVGQWQDGTATYYVSRMETFGASGVLADPVLWFTALPVVALATTWGTIAAEVAIAVLVLVSGRKQLVALALSVCLHLVIVVQIGIVSFGFVMVGVIVCATARSLEPELSRAAAARRAAPNAVAAVRGPRG</sequence>
<dbReference type="InterPro" id="IPR011020">
    <property type="entry name" value="HTTM-like"/>
</dbReference>
<evidence type="ECO:0000313" key="8">
    <source>
        <dbReference type="Proteomes" id="UP000806528"/>
    </source>
</evidence>
<dbReference type="EMBL" id="JADBGI010000006">
    <property type="protein sequence ID" value="MBE2998813.1"/>
    <property type="molecule type" value="Genomic_DNA"/>
</dbReference>
<dbReference type="PANTHER" id="PTHR39535:SF2">
    <property type="entry name" value="HTTM DOMAIN-CONTAINING PROTEIN"/>
    <property type="match status" value="1"/>
</dbReference>
<protein>
    <recommendedName>
        <fullName evidence="6">HTTM-like domain-containing protein</fullName>
    </recommendedName>
</protein>
<comment type="subcellular location">
    <subcellularLocation>
        <location evidence="1">Endomembrane system</location>
        <topology evidence="1">Multi-pass membrane protein</topology>
    </subcellularLocation>
</comment>
<dbReference type="InterPro" id="IPR052964">
    <property type="entry name" value="Sporulation_signal_mat"/>
</dbReference>
<feature type="domain" description="HTTM-like" evidence="6">
    <location>
        <begin position="11"/>
        <end position="283"/>
    </location>
</feature>
<evidence type="ECO:0000313" key="7">
    <source>
        <dbReference type="EMBL" id="MBE2998813.1"/>
    </source>
</evidence>
<gene>
    <name evidence="7" type="ORF">IDM40_08865</name>
</gene>
<proteinExistence type="predicted"/>
<dbReference type="InterPro" id="IPR023894">
    <property type="entry name" value="Sporulation_SdpB"/>
</dbReference>
<dbReference type="SMART" id="SM00752">
    <property type="entry name" value="HTTM"/>
    <property type="match status" value="1"/>
</dbReference>
<reference evidence="7 8" key="1">
    <citation type="submission" date="2020-09" db="EMBL/GenBank/DDBJ databases">
        <title>Diversity and distribution of actinomycetes associated with coral in the coast of Hainan.</title>
        <authorList>
            <person name="Li F."/>
        </authorList>
    </citation>
    <scope>NUCLEOTIDE SEQUENCE [LARGE SCALE GENOMIC DNA]</scope>
    <source>
        <strain evidence="7 8">HNM0947</strain>
    </source>
</reference>
<evidence type="ECO:0000256" key="2">
    <source>
        <dbReference type="ARBA" id="ARBA00022692"/>
    </source>
</evidence>
<name>A0ABR9P4N8_9ACTN</name>
<keyword evidence="3 5" id="KW-1133">Transmembrane helix</keyword>
<evidence type="ECO:0000256" key="1">
    <source>
        <dbReference type="ARBA" id="ARBA00004127"/>
    </source>
</evidence>
<dbReference type="NCBIfam" id="TIGR04033">
    <property type="entry name" value="export_SdpB"/>
    <property type="match status" value="1"/>
</dbReference>
<evidence type="ECO:0000256" key="3">
    <source>
        <dbReference type="ARBA" id="ARBA00022989"/>
    </source>
</evidence>
<evidence type="ECO:0000256" key="4">
    <source>
        <dbReference type="ARBA" id="ARBA00023136"/>
    </source>
</evidence>
<comment type="caution">
    <text evidence="7">The sequence shown here is derived from an EMBL/GenBank/DDBJ whole genome shotgun (WGS) entry which is preliminary data.</text>
</comment>
<organism evidence="7 8">
    <name type="scientific">Nocardiopsis coralli</name>
    <dbReference type="NCBI Taxonomy" id="2772213"/>
    <lineage>
        <taxon>Bacteria</taxon>
        <taxon>Bacillati</taxon>
        <taxon>Actinomycetota</taxon>
        <taxon>Actinomycetes</taxon>
        <taxon>Streptosporangiales</taxon>
        <taxon>Nocardiopsidaceae</taxon>
        <taxon>Nocardiopsis</taxon>
    </lineage>
</organism>
<keyword evidence="4 5" id="KW-0472">Membrane</keyword>
<feature type="transmembrane region" description="Helical" evidence="5">
    <location>
        <begin position="212"/>
        <end position="241"/>
    </location>
</feature>
<keyword evidence="8" id="KW-1185">Reference proteome</keyword>
<keyword evidence="2 5" id="KW-0812">Transmembrane</keyword>